<dbReference type="Pfam" id="PF21362">
    <property type="entry name" value="Sina_RING"/>
    <property type="match status" value="1"/>
</dbReference>
<dbReference type="GO" id="GO:0008270">
    <property type="term" value="F:zinc ion binding"/>
    <property type="evidence" value="ECO:0007669"/>
    <property type="project" value="UniProtKB-KW"/>
</dbReference>
<dbReference type="Proteomes" id="UP001458880">
    <property type="component" value="Unassembled WGS sequence"/>
</dbReference>
<gene>
    <name evidence="6" type="ORF">QE152_g35799</name>
</gene>
<dbReference type="InterPro" id="IPR004162">
    <property type="entry name" value="SINA-like_animal"/>
</dbReference>
<sequence length="136" mass="15488">MATKLPSDKEILVELECLVCGDYMHPPIRQCVTGHSICHECFMRVKNCPICRQAKSSTRSLVLEAIHGRMKFPCKYANLGCYFVDLGPYIKEHEITCQYGAFTCLLNTATECNWCGPFVKTLLYKKEEGLPTVFRL</sequence>
<dbReference type="GO" id="GO:0043161">
    <property type="term" value="P:proteasome-mediated ubiquitin-dependent protein catabolic process"/>
    <property type="evidence" value="ECO:0007669"/>
    <property type="project" value="TreeGrafter"/>
</dbReference>
<protein>
    <submittedName>
        <fullName evidence="6">Seven in absentia protein family</fullName>
    </submittedName>
</protein>
<dbReference type="InterPro" id="IPR049548">
    <property type="entry name" value="Sina-like_RING"/>
</dbReference>
<keyword evidence="3" id="KW-0862">Zinc</keyword>
<evidence type="ECO:0000313" key="7">
    <source>
        <dbReference type="Proteomes" id="UP001458880"/>
    </source>
</evidence>
<dbReference type="InterPro" id="IPR001841">
    <property type="entry name" value="Znf_RING"/>
</dbReference>
<dbReference type="PANTHER" id="PTHR45877">
    <property type="entry name" value="E3 UBIQUITIN-PROTEIN LIGASE SIAH2"/>
    <property type="match status" value="1"/>
</dbReference>
<name>A0AAW1IEN4_POPJA</name>
<dbReference type="EMBL" id="JASPKY010000608">
    <property type="protein sequence ID" value="KAK9688080.1"/>
    <property type="molecule type" value="Genomic_DNA"/>
</dbReference>
<dbReference type="AlphaFoldDB" id="A0AAW1IEN4"/>
<dbReference type="GO" id="GO:0005737">
    <property type="term" value="C:cytoplasm"/>
    <property type="evidence" value="ECO:0007669"/>
    <property type="project" value="TreeGrafter"/>
</dbReference>
<evidence type="ECO:0000259" key="5">
    <source>
        <dbReference type="PROSITE" id="PS50089"/>
    </source>
</evidence>
<keyword evidence="2 4" id="KW-0863">Zinc-finger</keyword>
<evidence type="ECO:0000256" key="3">
    <source>
        <dbReference type="ARBA" id="ARBA00022833"/>
    </source>
</evidence>
<reference evidence="6 7" key="1">
    <citation type="journal article" date="2024" name="BMC Genomics">
        <title>De novo assembly and annotation of Popillia japonica's genome with initial clues to its potential as an invasive pest.</title>
        <authorList>
            <person name="Cucini C."/>
            <person name="Boschi S."/>
            <person name="Funari R."/>
            <person name="Cardaioli E."/>
            <person name="Iannotti N."/>
            <person name="Marturano G."/>
            <person name="Paoli F."/>
            <person name="Bruttini M."/>
            <person name="Carapelli A."/>
            <person name="Frati F."/>
            <person name="Nardi F."/>
        </authorList>
    </citation>
    <scope>NUCLEOTIDE SEQUENCE [LARGE SCALE GENOMIC DNA]</scope>
    <source>
        <strain evidence="6">DMR45628</strain>
    </source>
</reference>
<keyword evidence="1" id="KW-0479">Metal-binding</keyword>
<evidence type="ECO:0000313" key="6">
    <source>
        <dbReference type="EMBL" id="KAK9688080.1"/>
    </source>
</evidence>
<evidence type="ECO:0000256" key="2">
    <source>
        <dbReference type="ARBA" id="ARBA00022771"/>
    </source>
</evidence>
<dbReference type="SUPFAM" id="SSF57850">
    <property type="entry name" value="RING/U-box"/>
    <property type="match status" value="1"/>
</dbReference>
<dbReference type="Gene3D" id="3.30.40.10">
    <property type="entry name" value="Zinc/RING finger domain, C3HC4 (zinc finger)"/>
    <property type="match status" value="2"/>
</dbReference>
<evidence type="ECO:0000256" key="4">
    <source>
        <dbReference type="PROSITE-ProRule" id="PRU00175"/>
    </source>
</evidence>
<organism evidence="6 7">
    <name type="scientific">Popillia japonica</name>
    <name type="common">Japanese beetle</name>
    <dbReference type="NCBI Taxonomy" id="7064"/>
    <lineage>
        <taxon>Eukaryota</taxon>
        <taxon>Metazoa</taxon>
        <taxon>Ecdysozoa</taxon>
        <taxon>Arthropoda</taxon>
        <taxon>Hexapoda</taxon>
        <taxon>Insecta</taxon>
        <taxon>Pterygota</taxon>
        <taxon>Neoptera</taxon>
        <taxon>Endopterygota</taxon>
        <taxon>Coleoptera</taxon>
        <taxon>Polyphaga</taxon>
        <taxon>Scarabaeiformia</taxon>
        <taxon>Scarabaeidae</taxon>
        <taxon>Rutelinae</taxon>
        <taxon>Popillia</taxon>
    </lineage>
</organism>
<comment type="caution">
    <text evidence="6">The sequence shown here is derived from an EMBL/GenBank/DDBJ whole genome shotgun (WGS) entry which is preliminary data.</text>
</comment>
<accession>A0AAW1IEN4</accession>
<dbReference type="GO" id="GO:0061630">
    <property type="term" value="F:ubiquitin protein ligase activity"/>
    <property type="evidence" value="ECO:0007669"/>
    <property type="project" value="TreeGrafter"/>
</dbReference>
<feature type="domain" description="RING-type" evidence="5">
    <location>
        <begin position="17"/>
        <end position="52"/>
    </location>
</feature>
<keyword evidence="7" id="KW-1185">Reference proteome</keyword>
<dbReference type="InterPro" id="IPR013083">
    <property type="entry name" value="Znf_RING/FYVE/PHD"/>
</dbReference>
<proteinExistence type="predicted"/>
<dbReference type="GO" id="GO:0031624">
    <property type="term" value="F:ubiquitin conjugating enzyme binding"/>
    <property type="evidence" value="ECO:0007669"/>
    <property type="project" value="TreeGrafter"/>
</dbReference>
<evidence type="ECO:0000256" key="1">
    <source>
        <dbReference type="ARBA" id="ARBA00022723"/>
    </source>
</evidence>
<dbReference type="PROSITE" id="PS50089">
    <property type="entry name" value="ZF_RING_2"/>
    <property type="match status" value="1"/>
</dbReference>
<dbReference type="PANTHER" id="PTHR45877:SF2">
    <property type="entry name" value="E3 UBIQUITIN-PROTEIN LIGASE SINA-RELATED"/>
    <property type="match status" value="1"/>
</dbReference>